<dbReference type="Pfam" id="PF14285">
    <property type="entry name" value="DUF4367"/>
    <property type="match status" value="1"/>
</dbReference>
<evidence type="ECO:0000256" key="1">
    <source>
        <dbReference type="SAM" id="MobiDB-lite"/>
    </source>
</evidence>
<keyword evidence="2" id="KW-1133">Transmembrane helix</keyword>
<keyword evidence="2" id="KW-0812">Transmembrane</keyword>
<feature type="domain" description="DUF4367" evidence="3">
    <location>
        <begin position="147"/>
        <end position="259"/>
    </location>
</feature>
<dbReference type="RefSeq" id="WP_377561855.1">
    <property type="nucleotide sequence ID" value="NZ_JBHTJZ010000004.1"/>
</dbReference>
<dbReference type="Proteomes" id="UP001596989">
    <property type="component" value="Unassembled WGS sequence"/>
</dbReference>
<organism evidence="4 5">
    <name type="scientific">Paenibacillus chungangensis</name>
    <dbReference type="NCBI Taxonomy" id="696535"/>
    <lineage>
        <taxon>Bacteria</taxon>
        <taxon>Bacillati</taxon>
        <taxon>Bacillota</taxon>
        <taxon>Bacilli</taxon>
        <taxon>Bacillales</taxon>
        <taxon>Paenibacillaceae</taxon>
        <taxon>Paenibacillus</taxon>
    </lineage>
</organism>
<name>A0ABW3HL01_9BACL</name>
<sequence length="260" mass="29493">MNKDEFERWFDTALQETAKKQEFVPSSDQSWMRLQAQLQRKSKRKFQLKILPYVAASFLLGAIIFGTPTVSNAFDPIYKAIVSIKDEAIKIIFGSEDNKVIPQTSPPPEEGAEEVNDGGGKENTEFGQEEYDSWEEASKAISFNIPSIAYTPEDYKLETIFTFSNGSKKETIAALFKYMNANQQIIKVTIRKLTEQEQIASDSKQADKAFERITINNSEAILFSEEGGLHSIEFPLKDMYIIISGEISRHELIQIAQEIK</sequence>
<dbReference type="InterPro" id="IPR025377">
    <property type="entry name" value="DUF4367"/>
</dbReference>
<reference evidence="5" key="1">
    <citation type="journal article" date="2019" name="Int. J. Syst. Evol. Microbiol.">
        <title>The Global Catalogue of Microorganisms (GCM) 10K type strain sequencing project: providing services to taxonomists for standard genome sequencing and annotation.</title>
        <authorList>
            <consortium name="The Broad Institute Genomics Platform"/>
            <consortium name="The Broad Institute Genome Sequencing Center for Infectious Disease"/>
            <person name="Wu L."/>
            <person name="Ma J."/>
        </authorList>
    </citation>
    <scope>NUCLEOTIDE SEQUENCE [LARGE SCALE GENOMIC DNA]</scope>
    <source>
        <strain evidence="5">CCUG 59129</strain>
    </source>
</reference>
<evidence type="ECO:0000313" key="5">
    <source>
        <dbReference type="Proteomes" id="UP001596989"/>
    </source>
</evidence>
<accession>A0ABW3HL01</accession>
<keyword evidence="5" id="KW-1185">Reference proteome</keyword>
<comment type="caution">
    <text evidence="4">The sequence shown here is derived from an EMBL/GenBank/DDBJ whole genome shotgun (WGS) entry which is preliminary data.</text>
</comment>
<evidence type="ECO:0000259" key="3">
    <source>
        <dbReference type="Pfam" id="PF14285"/>
    </source>
</evidence>
<keyword evidence="2" id="KW-0472">Membrane</keyword>
<evidence type="ECO:0000313" key="4">
    <source>
        <dbReference type="EMBL" id="MFD0958201.1"/>
    </source>
</evidence>
<proteinExistence type="predicted"/>
<evidence type="ECO:0000256" key="2">
    <source>
        <dbReference type="SAM" id="Phobius"/>
    </source>
</evidence>
<feature type="region of interest" description="Disordered" evidence="1">
    <location>
        <begin position="99"/>
        <end position="129"/>
    </location>
</feature>
<protein>
    <submittedName>
        <fullName evidence="4">DUF4367 domain-containing protein</fullName>
    </submittedName>
</protein>
<dbReference type="EMBL" id="JBHTJZ010000004">
    <property type="protein sequence ID" value="MFD0958201.1"/>
    <property type="molecule type" value="Genomic_DNA"/>
</dbReference>
<gene>
    <name evidence="4" type="ORF">ACFQ2I_02225</name>
</gene>
<feature type="transmembrane region" description="Helical" evidence="2">
    <location>
        <begin position="50"/>
        <end position="70"/>
    </location>
</feature>